<evidence type="ECO:0000256" key="2">
    <source>
        <dbReference type="ARBA" id="ARBA00004725"/>
    </source>
</evidence>
<feature type="binding site" evidence="9">
    <location>
        <begin position="172"/>
        <end position="173"/>
    </location>
    <ligand>
        <name>substrate</name>
    </ligand>
</feature>
<dbReference type="PIRSF" id="PIRSF000164">
    <property type="entry name" value="DHO_oxidase"/>
    <property type="match status" value="1"/>
</dbReference>
<evidence type="ECO:0000256" key="7">
    <source>
        <dbReference type="ARBA" id="ARBA00022975"/>
    </source>
</evidence>
<dbReference type="PROSITE" id="PS00912">
    <property type="entry name" value="DHODEHASE_2"/>
    <property type="match status" value="1"/>
</dbReference>
<reference evidence="11 12" key="1">
    <citation type="journal article" date="2015" name="Nature">
        <title>rRNA introns, odd ribosomes, and small enigmatic genomes across a large radiation of phyla.</title>
        <authorList>
            <person name="Brown C.T."/>
            <person name="Hug L.A."/>
            <person name="Thomas B.C."/>
            <person name="Sharon I."/>
            <person name="Castelle C.J."/>
            <person name="Singh A."/>
            <person name="Wilkins M.J."/>
            <person name="Williams K.H."/>
            <person name="Banfield J.F."/>
        </authorList>
    </citation>
    <scope>NUCLEOTIDE SEQUENCE [LARGE SCALE GENOMIC DNA]</scope>
</reference>
<dbReference type="InterPro" id="IPR001295">
    <property type="entry name" value="Dihydroorotate_DH_CS"/>
</dbReference>
<evidence type="ECO:0000256" key="9">
    <source>
        <dbReference type="HAMAP-Rule" id="MF_00224"/>
    </source>
</evidence>
<accession>A0A0G0K6M3</accession>
<dbReference type="Pfam" id="PF01180">
    <property type="entry name" value="DHO_dh"/>
    <property type="match status" value="1"/>
</dbReference>
<dbReference type="PROSITE" id="PS00911">
    <property type="entry name" value="DHODEHASE_1"/>
    <property type="match status" value="1"/>
</dbReference>
<sequence length="285" mass="30654">MGVSASSLKFVEENGAGAVTCKSIGPVDRRGHKNPTVIALENRIINGVGLSNPGIDAEIEIIKEAQKRLTIPLIVSIFADTIDNFSVIAEKLLTVDPQIIELNLSCPNTEDDLGKMFALDSESTKSVIHNVKKVTQGTNIKIFAKLTPEEEDFTKMGKVVEDAGADGITTINTVLSMNIDIYSKKPLLANKYGGMSGPAIKPLGIESVYTLYKAVKIPIIGTGGILTGEDVIEYIMAGATAVGIGSGIYYRGIDIFNKVTKEIQTFMEREGFSSLEEMRGLAHKS</sequence>
<feature type="binding site" evidence="9">
    <location>
        <begin position="223"/>
        <end position="224"/>
    </location>
    <ligand>
        <name>FMN</name>
        <dbReference type="ChEBI" id="CHEBI:58210"/>
    </ligand>
</feature>
<dbReference type="EMBL" id="LBTJ01000074">
    <property type="protein sequence ID" value="KKQ36281.1"/>
    <property type="molecule type" value="Genomic_DNA"/>
</dbReference>
<dbReference type="EC" id="1.3.-.-" evidence="9"/>
<feature type="binding site" evidence="9">
    <location>
        <position position="103"/>
    </location>
    <ligand>
        <name>FMN</name>
        <dbReference type="ChEBI" id="CHEBI:58210"/>
    </ligand>
</feature>
<dbReference type="GO" id="GO:0005737">
    <property type="term" value="C:cytoplasm"/>
    <property type="evidence" value="ECO:0007669"/>
    <property type="project" value="UniProtKB-SubCell"/>
</dbReference>
<name>A0A0G0K6M3_9BACT</name>
<dbReference type="Gene3D" id="3.20.20.70">
    <property type="entry name" value="Aldolase class I"/>
    <property type="match status" value="1"/>
</dbReference>
<comment type="subcellular location">
    <subcellularLocation>
        <location evidence="1 9">Cytoplasm</location>
    </subcellularLocation>
</comment>
<dbReference type="InterPro" id="IPR013785">
    <property type="entry name" value="Aldolase_TIM"/>
</dbReference>
<feature type="binding site" evidence="9">
    <location>
        <position position="171"/>
    </location>
    <ligand>
        <name>FMN</name>
        <dbReference type="ChEBI" id="CHEBI:58210"/>
    </ligand>
</feature>
<organism evidence="11 12">
    <name type="scientific">Candidatus Roizmanbacteria bacterium GW2011_GWA2_37_7</name>
    <dbReference type="NCBI Taxonomy" id="1618481"/>
    <lineage>
        <taxon>Bacteria</taxon>
        <taxon>Candidatus Roizmaniibacteriota</taxon>
    </lineage>
</organism>
<dbReference type="CDD" id="cd04740">
    <property type="entry name" value="DHOD_1B_like"/>
    <property type="match status" value="1"/>
</dbReference>
<keyword evidence="8 9" id="KW-0560">Oxidoreductase</keyword>
<evidence type="ECO:0000256" key="5">
    <source>
        <dbReference type="ARBA" id="ARBA00022630"/>
    </source>
</evidence>
<evidence type="ECO:0000256" key="3">
    <source>
        <dbReference type="ARBA" id="ARBA00008008"/>
    </source>
</evidence>
<evidence type="ECO:0000313" key="11">
    <source>
        <dbReference type="EMBL" id="KKQ36281.1"/>
    </source>
</evidence>
<dbReference type="InterPro" id="IPR012135">
    <property type="entry name" value="Dihydroorotate_DH_1_2"/>
</dbReference>
<dbReference type="SUPFAM" id="SSF51395">
    <property type="entry name" value="FMN-linked oxidoreductases"/>
    <property type="match status" value="1"/>
</dbReference>
<gene>
    <name evidence="9" type="primary">pyrD</name>
    <name evidence="11" type="ORF">US54_C0074G0007</name>
</gene>
<comment type="catalytic activity">
    <reaction evidence="9">
        <text>(S)-dihydroorotate + A = orotate + AH2</text>
        <dbReference type="Rhea" id="RHEA:18073"/>
        <dbReference type="ChEBI" id="CHEBI:13193"/>
        <dbReference type="ChEBI" id="CHEBI:17499"/>
        <dbReference type="ChEBI" id="CHEBI:30839"/>
        <dbReference type="ChEBI" id="CHEBI:30864"/>
    </reaction>
</comment>
<evidence type="ECO:0000256" key="8">
    <source>
        <dbReference type="ARBA" id="ARBA00023002"/>
    </source>
</evidence>
<dbReference type="HAMAP" id="MF_00224">
    <property type="entry name" value="DHO_dh_type1"/>
    <property type="match status" value="1"/>
</dbReference>
<feature type="binding site" evidence="9">
    <location>
        <begin position="22"/>
        <end position="23"/>
    </location>
    <ligand>
        <name>FMN</name>
        <dbReference type="ChEBI" id="CHEBI:58210"/>
    </ligand>
</feature>
<evidence type="ECO:0000256" key="1">
    <source>
        <dbReference type="ARBA" id="ARBA00004496"/>
    </source>
</evidence>
<evidence type="ECO:0000256" key="4">
    <source>
        <dbReference type="ARBA" id="ARBA00022490"/>
    </source>
</evidence>
<dbReference type="GO" id="GO:0006207">
    <property type="term" value="P:'de novo' pyrimidine nucleobase biosynthetic process"/>
    <property type="evidence" value="ECO:0007669"/>
    <property type="project" value="InterPro"/>
</dbReference>
<dbReference type="STRING" id="1618481.US54_C0074G0007"/>
<feature type="active site" description="Nucleophile" evidence="9">
    <location>
        <position position="106"/>
    </location>
</feature>
<evidence type="ECO:0000259" key="10">
    <source>
        <dbReference type="Pfam" id="PF01180"/>
    </source>
</evidence>
<protein>
    <recommendedName>
        <fullName evidence="9">Dihydroorotate dehydrogenase</fullName>
        <shortName evidence="9">DHOD</shortName>
        <shortName evidence="9">DHODase</shortName>
        <shortName evidence="9">DHOdehase</shortName>
        <ecNumber evidence="9">1.3.-.-</ecNumber>
    </recommendedName>
</protein>
<keyword evidence="7 9" id="KW-0665">Pyrimidine biosynthesis</keyword>
<feature type="binding site" evidence="9">
    <location>
        <position position="103"/>
    </location>
    <ligand>
        <name>substrate</name>
    </ligand>
</feature>
<dbReference type="GO" id="GO:0044205">
    <property type="term" value="P:'de novo' UMP biosynthetic process"/>
    <property type="evidence" value="ECO:0007669"/>
    <property type="project" value="UniProtKB-UniRule"/>
</dbReference>
<keyword evidence="4 9" id="KW-0963">Cytoplasm</keyword>
<feature type="binding site" evidence="9">
    <location>
        <begin position="245"/>
        <end position="246"/>
    </location>
    <ligand>
        <name>FMN</name>
        <dbReference type="ChEBI" id="CHEBI:58210"/>
    </ligand>
</feature>
<feature type="binding site" evidence="9">
    <location>
        <position position="197"/>
    </location>
    <ligand>
        <name>FMN</name>
        <dbReference type="ChEBI" id="CHEBI:58210"/>
    </ligand>
</feature>
<dbReference type="NCBIfam" id="TIGR01037">
    <property type="entry name" value="pyrD_sub1_fam"/>
    <property type="match status" value="1"/>
</dbReference>
<evidence type="ECO:0000256" key="6">
    <source>
        <dbReference type="ARBA" id="ARBA00022643"/>
    </source>
</evidence>
<dbReference type="NCBIfam" id="NF005574">
    <property type="entry name" value="PRK07259.1"/>
    <property type="match status" value="1"/>
</dbReference>
<keyword evidence="6 9" id="KW-0288">FMN</keyword>
<dbReference type="PANTHER" id="PTHR48109:SF1">
    <property type="entry name" value="DIHYDROOROTATE DEHYDROGENASE (FUMARATE)"/>
    <property type="match status" value="1"/>
</dbReference>
<dbReference type="GO" id="GO:0004152">
    <property type="term" value="F:dihydroorotate dehydrogenase activity"/>
    <property type="evidence" value="ECO:0007669"/>
    <property type="project" value="UniProtKB-UniRule"/>
</dbReference>
<dbReference type="InterPro" id="IPR033888">
    <property type="entry name" value="DHOD_1B"/>
</dbReference>
<dbReference type="InterPro" id="IPR049622">
    <property type="entry name" value="Dihydroorotate_DH_I"/>
</dbReference>
<proteinExistence type="inferred from homology"/>
<feature type="binding site" evidence="9">
    <location>
        <position position="22"/>
    </location>
    <ligand>
        <name>substrate</name>
    </ligand>
</feature>
<dbReference type="InterPro" id="IPR005720">
    <property type="entry name" value="Dihydroorotate_DH_cat"/>
</dbReference>
<feature type="binding site" evidence="9">
    <location>
        <begin position="46"/>
        <end position="50"/>
    </location>
    <ligand>
        <name>substrate</name>
    </ligand>
</feature>
<comment type="cofactor">
    <cofactor evidence="9">
        <name>FMN</name>
        <dbReference type="ChEBI" id="CHEBI:58210"/>
    </cofactor>
    <text evidence="9">Binds 1 FMN per subunit.</text>
</comment>
<comment type="pathway">
    <text evidence="2 9">Pyrimidine metabolism; UMP biosynthesis via de novo pathway.</text>
</comment>
<comment type="function">
    <text evidence="9">Catalyzes the conversion of dihydroorotate to orotate.</text>
</comment>
<dbReference type="AlphaFoldDB" id="A0A0G0K6M3"/>
<dbReference type="InterPro" id="IPR024920">
    <property type="entry name" value="Dihydroorotate_DH_1"/>
</dbReference>
<feature type="domain" description="Dihydroorotate dehydrogenase catalytic" evidence="10">
    <location>
        <begin position="6"/>
        <end position="267"/>
    </location>
</feature>
<evidence type="ECO:0000313" key="12">
    <source>
        <dbReference type="Proteomes" id="UP000034471"/>
    </source>
</evidence>
<dbReference type="Proteomes" id="UP000034471">
    <property type="component" value="Unassembled WGS sequence"/>
</dbReference>
<dbReference type="UniPathway" id="UPA00070"/>
<comment type="similarity">
    <text evidence="3 9">Belongs to the dihydroorotate dehydrogenase family. Type 1 subfamily.</text>
</comment>
<keyword evidence="5 9" id="KW-0285">Flavoprotein</keyword>
<dbReference type="InterPro" id="IPR050074">
    <property type="entry name" value="DHO_dehydrogenase"/>
</dbReference>
<dbReference type="PANTHER" id="PTHR48109">
    <property type="entry name" value="DIHYDROOROTATE DEHYDROGENASE (QUINONE), MITOCHONDRIAL-RELATED"/>
    <property type="match status" value="1"/>
</dbReference>
<comment type="caution">
    <text evidence="11">The sequence shown here is derived from an EMBL/GenBank/DDBJ whole genome shotgun (WGS) entry which is preliminary data.</text>
</comment>
<comment type="caution">
    <text evidence="9">Lacks conserved residue(s) required for the propagation of feature annotation.</text>
</comment>
<feature type="binding site" evidence="9">
    <location>
        <position position="145"/>
    </location>
    <ligand>
        <name>FMN</name>
        <dbReference type="ChEBI" id="CHEBI:58210"/>
    </ligand>
</feature>